<sequence length="406" mass="45766">MLVTHSSIVFIDNPQQSTKGMPAGPVESGYVAHQLLAGVYDSIPSLEPTAEDTARAREVMSLLQSEAGTQWARSGSLRRREPRSMDNTFTNLKKHSWETDAHLNPNRVEIDLTLAHLPKRAEDLVKSHKAGHKKGGESFSGLPPGFGYEDALVLAAARWFKHEYFRWADPIKCACGGDTTYEGQGEPSAEDLQGGAGRVELHKCTACEKDTRFPRYNTTEALMRAKVGRCGEFAQLFYIFLLALGLEARYVWNSEDHVWTEYWSPTLQHWVHVDSCEAEVNKPLLYDRGWGKMQAYCLAFGAAGAEDVTKVYVDDMAACLRRREDKWRQGTGWEEDHLAWLLLTHTVQCRGLLDEEERLVLQSMDEAQARWAADEGERWREAEASGLQGRQSGTEEWKEARGETGK</sequence>
<dbReference type="EMBL" id="AP028213">
    <property type="protein sequence ID" value="BEI89896.1"/>
    <property type="molecule type" value="Genomic_DNA"/>
</dbReference>
<name>A0AA48IEQ3_9TREE</name>
<feature type="compositionally biased region" description="Basic and acidic residues" evidence="4">
    <location>
        <begin position="372"/>
        <end position="383"/>
    </location>
</feature>
<evidence type="ECO:0000256" key="1">
    <source>
        <dbReference type="ARBA" id="ARBA00009390"/>
    </source>
</evidence>
<dbReference type="InterPro" id="IPR050883">
    <property type="entry name" value="PNGase"/>
</dbReference>
<dbReference type="Gene3D" id="3.10.620.30">
    <property type="match status" value="1"/>
</dbReference>
<dbReference type="GO" id="GO:0000224">
    <property type="term" value="F:peptide-N4-(N-acetyl-beta-glucosaminyl)asparagine amidase activity"/>
    <property type="evidence" value="ECO:0007669"/>
    <property type="project" value="TreeGrafter"/>
</dbReference>
<keyword evidence="7" id="KW-1185">Reference proteome</keyword>
<evidence type="ECO:0000313" key="6">
    <source>
        <dbReference type="EMBL" id="BEI89896.1"/>
    </source>
</evidence>
<reference evidence="6" key="1">
    <citation type="journal article" date="2023" name="BMC Genomics">
        <title>Chromosome-level genome assemblies of Cutaneotrichosporon spp. (Trichosporonales, Basidiomycota) reveal imbalanced evolution between nucleotide sequences and chromosome synteny.</title>
        <authorList>
            <person name="Kobayashi Y."/>
            <person name="Kayamori A."/>
            <person name="Aoki K."/>
            <person name="Shiwa Y."/>
            <person name="Matsutani M."/>
            <person name="Fujita N."/>
            <person name="Sugita T."/>
            <person name="Iwasaki W."/>
            <person name="Tanaka N."/>
            <person name="Takashima M."/>
        </authorList>
    </citation>
    <scope>NUCLEOTIDE SEQUENCE</scope>
    <source>
        <strain evidence="6">HIS019</strain>
    </source>
</reference>
<comment type="similarity">
    <text evidence="1">Belongs to the transglutaminase-like superfamily. PNGase family.</text>
</comment>
<dbReference type="PANTHER" id="PTHR12143">
    <property type="entry name" value="PEPTIDE N-GLYCANASE PNGASE -RELATED"/>
    <property type="match status" value="1"/>
</dbReference>
<feature type="compositionally biased region" description="Basic and acidic residues" evidence="4">
    <location>
        <begin position="393"/>
        <end position="406"/>
    </location>
</feature>
<evidence type="ECO:0000256" key="4">
    <source>
        <dbReference type="SAM" id="MobiDB-lite"/>
    </source>
</evidence>
<evidence type="ECO:0000313" key="7">
    <source>
        <dbReference type="Proteomes" id="UP001233271"/>
    </source>
</evidence>
<organism evidence="6 7">
    <name type="scientific">Cutaneotrichosporon cavernicola</name>
    <dbReference type="NCBI Taxonomy" id="279322"/>
    <lineage>
        <taxon>Eukaryota</taxon>
        <taxon>Fungi</taxon>
        <taxon>Dikarya</taxon>
        <taxon>Basidiomycota</taxon>
        <taxon>Agaricomycotina</taxon>
        <taxon>Tremellomycetes</taxon>
        <taxon>Trichosporonales</taxon>
        <taxon>Trichosporonaceae</taxon>
        <taxon>Cutaneotrichosporon</taxon>
    </lineage>
</organism>
<dbReference type="Gene3D" id="2.20.25.10">
    <property type="match status" value="1"/>
</dbReference>
<keyword evidence="3" id="KW-0862">Zinc</keyword>
<dbReference type="InterPro" id="IPR038765">
    <property type="entry name" value="Papain-like_cys_pep_sf"/>
</dbReference>
<keyword evidence="2" id="KW-0479">Metal-binding</keyword>
<accession>A0AA48IEQ3</accession>
<gene>
    <name evidence="6" type="primary">PNG1</name>
    <name evidence="6" type="ORF">CcaverHIS019_0212580</name>
</gene>
<dbReference type="SUPFAM" id="SSF54001">
    <property type="entry name" value="Cysteine proteinases"/>
    <property type="match status" value="1"/>
</dbReference>
<dbReference type="Pfam" id="PF01841">
    <property type="entry name" value="Transglut_core"/>
    <property type="match status" value="1"/>
</dbReference>
<feature type="domain" description="Transglutaminase-like" evidence="5">
    <location>
        <begin position="222"/>
        <end position="277"/>
    </location>
</feature>
<feature type="region of interest" description="Disordered" evidence="4">
    <location>
        <begin position="372"/>
        <end position="406"/>
    </location>
</feature>
<evidence type="ECO:0000256" key="3">
    <source>
        <dbReference type="ARBA" id="ARBA00022833"/>
    </source>
</evidence>
<dbReference type="KEGG" id="ccac:CcaHIS019_0212580"/>
<dbReference type="AlphaFoldDB" id="A0AA48IEQ3"/>
<dbReference type="GO" id="GO:0005829">
    <property type="term" value="C:cytosol"/>
    <property type="evidence" value="ECO:0007669"/>
    <property type="project" value="TreeGrafter"/>
</dbReference>
<dbReference type="PANTHER" id="PTHR12143:SF19">
    <property type="entry name" value="PEPTIDE-N(4)-(N-ACETYL-BETA-GLUCOSAMINYL)ASPARAGINE AMIDASE"/>
    <property type="match status" value="1"/>
</dbReference>
<evidence type="ECO:0000256" key="2">
    <source>
        <dbReference type="ARBA" id="ARBA00022723"/>
    </source>
</evidence>
<proteinExistence type="inferred from homology"/>
<dbReference type="SMART" id="SM00460">
    <property type="entry name" value="TGc"/>
    <property type="match status" value="1"/>
</dbReference>
<dbReference type="Proteomes" id="UP001233271">
    <property type="component" value="Chromosome 2"/>
</dbReference>
<dbReference type="GO" id="GO:0046872">
    <property type="term" value="F:metal ion binding"/>
    <property type="evidence" value="ECO:0007669"/>
    <property type="project" value="UniProtKB-KW"/>
</dbReference>
<evidence type="ECO:0000259" key="5">
    <source>
        <dbReference type="SMART" id="SM00460"/>
    </source>
</evidence>
<dbReference type="GeneID" id="85493767"/>
<dbReference type="InterPro" id="IPR002931">
    <property type="entry name" value="Transglutaminase-like"/>
</dbReference>
<dbReference type="RefSeq" id="XP_060455162.1">
    <property type="nucleotide sequence ID" value="XM_060598361.1"/>
</dbReference>
<dbReference type="GO" id="GO:0005634">
    <property type="term" value="C:nucleus"/>
    <property type="evidence" value="ECO:0007669"/>
    <property type="project" value="TreeGrafter"/>
</dbReference>
<dbReference type="FunFam" id="2.20.25.10:FF:000011">
    <property type="entry name" value="peptide-N(4)-(N-acetyl-beta- glucosaminyl)asparagine amidase"/>
    <property type="match status" value="1"/>
</dbReference>
<protein>
    <recommendedName>
        <fullName evidence="5">Transglutaminase-like domain-containing protein</fullName>
    </recommendedName>
</protein>
<dbReference type="GO" id="GO:0006516">
    <property type="term" value="P:glycoprotein catabolic process"/>
    <property type="evidence" value="ECO:0007669"/>
    <property type="project" value="TreeGrafter"/>
</dbReference>